<dbReference type="PANTHER" id="PTHR37296:SF1">
    <property type="entry name" value="CONSERVED VIRULENCE FACTOR B"/>
    <property type="match status" value="1"/>
</dbReference>
<evidence type="ECO:0000313" key="4">
    <source>
        <dbReference type="Proteomes" id="UP001519307"/>
    </source>
</evidence>
<dbReference type="InterPro" id="IPR014464">
    <property type="entry name" value="CvfB_fam"/>
</dbReference>
<dbReference type="Pfam" id="PF13509">
    <property type="entry name" value="S1_2"/>
    <property type="match status" value="1"/>
</dbReference>
<dbReference type="SMART" id="SM00316">
    <property type="entry name" value="S1"/>
    <property type="match status" value="2"/>
</dbReference>
<dbReference type="InterPro" id="IPR039566">
    <property type="entry name" value="CvfB_S1_st"/>
</dbReference>
<dbReference type="PROSITE" id="PS50126">
    <property type="entry name" value="S1"/>
    <property type="match status" value="1"/>
</dbReference>
<comment type="similarity">
    <text evidence="1">Belongs to the CvfB family.</text>
</comment>
<dbReference type="Pfam" id="PF17783">
    <property type="entry name" value="WHD_CvfB"/>
    <property type="match status" value="1"/>
</dbReference>
<sequence>MIKIGEFNKLTVIRKADFGYYLDAKTGNTDDDILLPNGSAAADDIKIGDELQVFIYRDSKDRLIATMKTPIAKVGDIAYLRVASNASFGSFIDIGLERDVFVPMAEQKYTLIQEAKYLFYIYIDRTNRLAATTNIDKYLSCLDTENQDEIIENHCRIGDEVTGIVYGFQTNGSVMIAINNKYRGIILKNEYFTEINPGEKIKLRIKKFYEDGKMVLTPRERASRERLSLEDTIIKYLKEHNGTMPYNDKSSPDDIRKTFHESKNYFKNALGGLMKRKLIVQDKNGTKLV</sequence>
<dbReference type="SUPFAM" id="SSF50249">
    <property type="entry name" value="Nucleic acid-binding proteins"/>
    <property type="match status" value="1"/>
</dbReference>
<protein>
    <submittedName>
        <fullName evidence="3">RNA-binding protein (Virulence factor B family)</fullName>
    </submittedName>
</protein>
<evidence type="ECO:0000259" key="2">
    <source>
        <dbReference type="PROSITE" id="PS50126"/>
    </source>
</evidence>
<evidence type="ECO:0000313" key="3">
    <source>
        <dbReference type="EMBL" id="MBP2032258.1"/>
    </source>
</evidence>
<dbReference type="InterPro" id="IPR040764">
    <property type="entry name" value="CvfB_WH"/>
</dbReference>
<dbReference type="Gene3D" id="1.10.10.10">
    <property type="entry name" value="Winged helix-like DNA-binding domain superfamily/Winged helix DNA-binding domain"/>
    <property type="match status" value="1"/>
</dbReference>
<reference evidence="3 4" key="1">
    <citation type="submission" date="2021-03" db="EMBL/GenBank/DDBJ databases">
        <title>Genomic Encyclopedia of Type Strains, Phase IV (KMG-IV): sequencing the most valuable type-strain genomes for metagenomic binning, comparative biology and taxonomic classification.</title>
        <authorList>
            <person name="Goeker M."/>
        </authorList>
    </citation>
    <scope>NUCLEOTIDE SEQUENCE [LARGE SCALE GENOMIC DNA]</scope>
    <source>
        <strain evidence="3 4">DSM 28783</strain>
    </source>
</reference>
<feature type="domain" description="S1 motif" evidence="2">
    <location>
        <begin position="158"/>
        <end position="219"/>
    </location>
</feature>
<comment type="caution">
    <text evidence="3">The sequence shown here is derived from an EMBL/GenBank/DDBJ whole genome shotgun (WGS) entry which is preliminary data.</text>
</comment>
<accession>A0ABS4KQD8</accession>
<gene>
    <name evidence="3" type="ORF">J2Z42_000923</name>
</gene>
<organism evidence="3 4">
    <name type="scientific">Clostridium algifaecis</name>
    <dbReference type="NCBI Taxonomy" id="1472040"/>
    <lineage>
        <taxon>Bacteria</taxon>
        <taxon>Bacillati</taxon>
        <taxon>Bacillota</taxon>
        <taxon>Clostridia</taxon>
        <taxon>Eubacteriales</taxon>
        <taxon>Clostridiaceae</taxon>
        <taxon>Clostridium</taxon>
    </lineage>
</organism>
<dbReference type="Proteomes" id="UP001519307">
    <property type="component" value="Unassembled WGS sequence"/>
</dbReference>
<proteinExistence type="inferred from homology"/>
<dbReference type="EMBL" id="JAGGLM010000003">
    <property type="protein sequence ID" value="MBP2032258.1"/>
    <property type="molecule type" value="Genomic_DNA"/>
</dbReference>
<dbReference type="InterPro" id="IPR012340">
    <property type="entry name" value="NA-bd_OB-fold"/>
</dbReference>
<dbReference type="InterPro" id="IPR003029">
    <property type="entry name" value="S1_domain"/>
</dbReference>
<dbReference type="PANTHER" id="PTHR37296">
    <property type="entry name" value="CONSERVED VIRULENCE FACTOR B"/>
    <property type="match status" value="1"/>
</dbReference>
<evidence type="ECO:0000256" key="1">
    <source>
        <dbReference type="PIRNR" id="PIRNR012524"/>
    </source>
</evidence>
<dbReference type="PIRSF" id="PIRSF012524">
    <property type="entry name" value="YitL_S1"/>
    <property type="match status" value="1"/>
</dbReference>
<name>A0ABS4KQD8_9CLOT</name>
<dbReference type="RefSeq" id="WP_209701248.1">
    <property type="nucleotide sequence ID" value="NZ_JAGGLM010000003.1"/>
</dbReference>
<keyword evidence="4" id="KW-1185">Reference proteome</keyword>
<dbReference type="InterPro" id="IPR036388">
    <property type="entry name" value="WH-like_DNA-bd_sf"/>
</dbReference>
<dbReference type="Gene3D" id="2.40.50.140">
    <property type="entry name" value="Nucleic acid-binding proteins"/>
    <property type="match status" value="2"/>
</dbReference>